<gene>
    <name evidence="1" type="ORF">ACFP3T_11230</name>
</gene>
<dbReference type="Proteomes" id="UP001596253">
    <property type="component" value="Unassembled WGS sequence"/>
</dbReference>
<name>A0ABW1R704_9LACO</name>
<evidence type="ECO:0000313" key="1">
    <source>
        <dbReference type="EMBL" id="MFC6165245.1"/>
    </source>
</evidence>
<comment type="caution">
    <text evidence="1">The sequence shown here is derived from an EMBL/GenBank/DDBJ whole genome shotgun (WGS) entry which is preliminary data.</text>
</comment>
<sequence>MKDEEKMLGVRKYDKAFSADQEEPGITLVLENGEDLKNAIKKAQQLSAELQNVLEHIKHFDPKFRLK</sequence>
<dbReference type="EMBL" id="JBHSSD010000044">
    <property type="protein sequence ID" value="MFC6165245.1"/>
    <property type="molecule type" value="Genomic_DNA"/>
</dbReference>
<organism evidence="1 2">
    <name type="scientific">Lactiplantibacillus dongliensis</name>
    <dbReference type="NCBI Taxonomy" id="2559919"/>
    <lineage>
        <taxon>Bacteria</taxon>
        <taxon>Bacillati</taxon>
        <taxon>Bacillota</taxon>
        <taxon>Bacilli</taxon>
        <taxon>Lactobacillales</taxon>
        <taxon>Lactobacillaceae</taxon>
        <taxon>Lactiplantibacillus</taxon>
    </lineage>
</organism>
<evidence type="ECO:0000313" key="2">
    <source>
        <dbReference type="Proteomes" id="UP001596253"/>
    </source>
</evidence>
<proteinExistence type="predicted"/>
<protein>
    <submittedName>
        <fullName evidence="1">Uncharacterized protein</fullName>
    </submittedName>
</protein>
<reference evidence="2" key="1">
    <citation type="journal article" date="2019" name="Int. J. Syst. Evol. Microbiol.">
        <title>The Global Catalogue of Microorganisms (GCM) 10K type strain sequencing project: providing services to taxonomists for standard genome sequencing and annotation.</title>
        <authorList>
            <consortium name="The Broad Institute Genomics Platform"/>
            <consortium name="The Broad Institute Genome Sequencing Center for Infectious Disease"/>
            <person name="Wu L."/>
            <person name="Ma J."/>
        </authorList>
    </citation>
    <scope>NUCLEOTIDE SEQUENCE [LARGE SCALE GENOMIC DNA]</scope>
    <source>
        <strain evidence="2">CCM 8932</strain>
    </source>
</reference>
<accession>A0ABW1R704</accession>
<keyword evidence="2" id="KW-1185">Reference proteome</keyword>
<dbReference type="RefSeq" id="WP_137640978.1">
    <property type="nucleotide sequence ID" value="NZ_BJDK01000034.1"/>
</dbReference>